<dbReference type="EMBL" id="WVQY01000011">
    <property type="protein sequence ID" value="NOD32518.1"/>
    <property type="molecule type" value="Genomic_DNA"/>
</dbReference>
<accession>A0ABX1WGV2</accession>
<dbReference type="Proteomes" id="UP000599383">
    <property type="component" value="Unassembled WGS sequence"/>
</dbReference>
<keyword evidence="1" id="KW-0472">Membrane</keyword>
<feature type="transmembrane region" description="Helical" evidence="1">
    <location>
        <begin position="80"/>
        <end position="107"/>
    </location>
</feature>
<feature type="transmembrane region" description="Helical" evidence="1">
    <location>
        <begin position="119"/>
        <end position="140"/>
    </location>
</feature>
<keyword evidence="3" id="KW-1185">Reference proteome</keyword>
<protein>
    <submittedName>
        <fullName evidence="2">Uncharacterized protein</fullName>
    </submittedName>
</protein>
<comment type="caution">
    <text evidence="2">The sequence shown here is derived from an EMBL/GenBank/DDBJ whole genome shotgun (WGS) entry which is preliminary data.</text>
</comment>
<name>A0ABX1WGV2_9RHOB</name>
<feature type="transmembrane region" description="Helical" evidence="1">
    <location>
        <begin position="12"/>
        <end position="32"/>
    </location>
</feature>
<feature type="transmembrane region" description="Helical" evidence="1">
    <location>
        <begin position="44"/>
        <end position="68"/>
    </location>
</feature>
<organism evidence="2 3">
    <name type="scientific">Ruegeria atlantica</name>
    <dbReference type="NCBI Taxonomy" id="81569"/>
    <lineage>
        <taxon>Bacteria</taxon>
        <taxon>Pseudomonadati</taxon>
        <taxon>Pseudomonadota</taxon>
        <taxon>Alphaproteobacteria</taxon>
        <taxon>Rhodobacterales</taxon>
        <taxon>Roseobacteraceae</taxon>
        <taxon>Ruegeria</taxon>
    </lineage>
</organism>
<dbReference type="RefSeq" id="WP_171364557.1">
    <property type="nucleotide sequence ID" value="NZ_WVQY01000011.1"/>
</dbReference>
<gene>
    <name evidence="2" type="ORF">GS617_19780</name>
</gene>
<evidence type="ECO:0000256" key="1">
    <source>
        <dbReference type="SAM" id="Phobius"/>
    </source>
</evidence>
<keyword evidence="1" id="KW-1133">Transmembrane helix</keyword>
<reference evidence="2 3" key="1">
    <citation type="submission" date="2019-12" db="EMBL/GenBank/DDBJ databases">
        <title>Ruegeria JWLKs population differentiation of coral mucus and skeleton niches.</title>
        <authorList>
            <person name="Luo D."/>
        </authorList>
    </citation>
    <scope>NUCLEOTIDE SEQUENCE [LARGE SCALE GENOMIC DNA]</scope>
    <source>
        <strain evidence="2 3">HKCCD6238</strain>
    </source>
</reference>
<evidence type="ECO:0000313" key="3">
    <source>
        <dbReference type="Proteomes" id="UP000599383"/>
    </source>
</evidence>
<keyword evidence="1" id="KW-0812">Transmembrane</keyword>
<evidence type="ECO:0000313" key="2">
    <source>
        <dbReference type="EMBL" id="NOD32518.1"/>
    </source>
</evidence>
<proteinExistence type="predicted"/>
<sequence length="156" mass="17668">MKLWTPEQKTLLFNRVGYVALFMIFLVSSGGSGFAEEKLGLKGFFFFPLDALVFPVILASLVQTLLWSKRLTQANPNATLWYNATYIVGLSLSVLWAAQISVLVYGFGHWHRIDFWDLILRNVFLLFWAGVATAICRAVLGQAMQTKQTLFGEKRN</sequence>